<dbReference type="InterPro" id="IPR051334">
    <property type="entry name" value="SRPK"/>
</dbReference>
<evidence type="ECO:0000256" key="1">
    <source>
        <dbReference type="ARBA" id="ARBA00012513"/>
    </source>
</evidence>
<keyword evidence="3" id="KW-0808">Transferase</keyword>
<evidence type="ECO:0000256" key="6">
    <source>
        <dbReference type="ARBA" id="ARBA00022840"/>
    </source>
</evidence>
<reference evidence="11 12" key="2">
    <citation type="submission" date="2021-10" db="EMBL/GenBank/DDBJ databases">
        <authorList>
            <person name="Piombo E."/>
        </authorList>
    </citation>
    <scope>NUCLEOTIDE SEQUENCE [LARGE SCALE GENOMIC DNA]</scope>
</reference>
<evidence type="ECO:0000259" key="10">
    <source>
        <dbReference type="PROSITE" id="PS50011"/>
    </source>
</evidence>
<feature type="compositionally biased region" description="Basic and acidic residues" evidence="9">
    <location>
        <begin position="267"/>
        <end position="284"/>
    </location>
</feature>
<dbReference type="OrthoDB" id="5979581at2759"/>
<evidence type="ECO:0000256" key="2">
    <source>
        <dbReference type="ARBA" id="ARBA00022527"/>
    </source>
</evidence>
<keyword evidence="6" id="KW-0067">ATP-binding</keyword>
<dbReference type="InterPro" id="IPR000719">
    <property type="entry name" value="Prot_kinase_dom"/>
</dbReference>
<dbReference type="SUPFAM" id="SSF56112">
    <property type="entry name" value="Protein kinase-like (PK-like)"/>
    <property type="match status" value="1"/>
</dbReference>
<reference evidence="12" key="1">
    <citation type="submission" date="2019-06" db="EMBL/GenBank/DDBJ databases">
        <authorList>
            <person name="Broberg M."/>
        </authorList>
    </citation>
    <scope>NUCLEOTIDE SEQUENCE [LARGE SCALE GENOMIC DNA]</scope>
</reference>
<organism evidence="11 12">
    <name type="scientific">Clonostachys solani</name>
    <dbReference type="NCBI Taxonomy" id="160281"/>
    <lineage>
        <taxon>Eukaryota</taxon>
        <taxon>Fungi</taxon>
        <taxon>Dikarya</taxon>
        <taxon>Ascomycota</taxon>
        <taxon>Pezizomycotina</taxon>
        <taxon>Sordariomycetes</taxon>
        <taxon>Hypocreomycetidae</taxon>
        <taxon>Hypocreales</taxon>
        <taxon>Bionectriaceae</taxon>
        <taxon>Clonostachys</taxon>
    </lineage>
</organism>
<evidence type="ECO:0000313" key="11">
    <source>
        <dbReference type="EMBL" id="CAH0043565.1"/>
    </source>
</evidence>
<feature type="region of interest" description="Disordered" evidence="9">
    <location>
        <begin position="210"/>
        <end position="284"/>
    </location>
</feature>
<dbReference type="AlphaFoldDB" id="A0A9N9W2R2"/>
<comment type="catalytic activity">
    <reaction evidence="7">
        <text>L-threonyl-[protein] + ATP = O-phospho-L-threonyl-[protein] + ADP + H(+)</text>
        <dbReference type="Rhea" id="RHEA:46608"/>
        <dbReference type="Rhea" id="RHEA-COMP:11060"/>
        <dbReference type="Rhea" id="RHEA-COMP:11605"/>
        <dbReference type="ChEBI" id="CHEBI:15378"/>
        <dbReference type="ChEBI" id="CHEBI:30013"/>
        <dbReference type="ChEBI" id="CHEBI:30616"/>
        <dbReference type="ChEBI" id="CHEBI:61977"/>
        <dbReference type="ChEBI" id="CHEBI:456216"/>
        <dbReference type="EC" id="2.7.11.1"/>
    </reaction>
</comment>
<dbReference type="Gene3D" id="1.10.510.10">
    <property type="entry name" value="Transferase(Phosphotransferase) domain 1"/>
    <property type="match status" value="1"/>
</dbReference>
<gene>
    <name evidence="11" type="ORF">CSOL1703_00009456</name>
</gene>
<name>A0A9N9W2R2_9HYPO</name>
<dbReference type="Proteomes" id="UP000775872">
    <property type="component" value="Unassembled WGS sequence"/>
</dbReference>
<dbReference type="Gene3D" id="3.30.200.20">
    <property type="entry name" value="Phosphorylase Kinase, domain 1"/>
    <property type="match status" value="1"/>
</dbReference>
<keyword evidence="4" id="KW-0547">Nucleotide-binding</keyword>
<evidence type="ECO:0000256" key="5">
    <source>
        <dbReference type="ARBA" id="ARBA00022777"/>
    </source>
</evidence>
<feature type="domain" description="Protein kinase" evidence="10">
    <location>
        <begin position="38"/>
        <end position="549"/>
    </location>
</feature>
<dbReference type="InterPro" id="IPR011009">
    <property type="entry name" value="Kinase-like_dom_sf"/>
</dbReference>
<dbReference type="PANTHER" id="PTHR47634">
    <property type="entry name" value="PROTEIN KINASE DOMAIN-CONTAINING PROTEIN-RELATED"/>
    <property type="match status" value="1"/>
</dbReference>
<dbReference type="PROSITE" id="PS50011">
    <property type="entry name" value="PROTEIN_KINASE_DOM"/>
    <property type="match status" value="1"/>
</dbReference>
<evidence type="ECO:0000256" key="7">
    <source>
        <dbReference type="ARBA" id="ARBA00047899"/>
    </source>
</evidence>
<dbReference type="EMBL" id="CABFOC020000003">
    <property type="protein sequence ID" value="CAH0043565.1"/>
    <property type="molecule type" value="Genomic_DNA"/>
</dbReference>
<dbReference type="SMART" id="SM00220">
    <property type="entry name" value="S_TKc"/>
    <property type="match status" value="1"/>
</dbReference>
<keyword evidence="2" id="KW-0723">Serine/threonine-protein kinase</keyword>
<keyword evidence="5" id="KW-0418">Kinase</keyword>
<dbReference type="PANTHER" id="PTHR47634:SF9">
    <property type="entry name" value="PROTEIN KINASE DOMAIN-CONTAINING PROTEIN-RELATED"/>
    <property type="match status" value="1"/>
</dbReference>
<dbReference type="Pfam" id="PF00069">
    <property type="entry name" value="Pkinase"/>
    <property type="match status" value="2"/>
</dbReference>
<evidence type="ECO:0000256" key="3">
    <source>
        <dbReference type="ARBA" id="ARBA00022679"/>
    </source>
</evidence>
<dbReference type="EC" id="2.7.11.1" evidence="1"/>
<accession>A0A9N9W2R2</accession>
<keyword evidence="12" id="KW-1185">Reference proteome</keyword>
<proteinExistence type="predicted"/>
<feature type="compositionally biased region" description="Acidic residues" evidence="9">
    <location>
        <begin position="218"/>
        <end position="260"/>
    </location>
</feature>
<evidence type="ECO:0000256" key="4">
    <source>
        <dbReference type="ARBA" id="ARBA00022741"/>
    </source>
</evidence>
<evidence type="ECO:0000256" key="8">
    <source>
        <dbReference type="ARBA" id="ARBA00048679"/>
    </source>
</evidence>
<dbReference type="GO" id="GO:0004674">
    <property type="term" value="F:protein serine/threonine kinase activity"/>
    <property type="evidence" value="ECO:0007669"/>
    <property type="project" value="UniProtKB-KW"/>
</dbReference>
<evidence type="ECO:0000256" key="9">
    <source>
        <dbReference type="SAM" id="MobiDB-lite"/>
    </source>
</evidence>
<protein>
    <recommendedName>
        <fullName evidence="1">non-specific serine/threonine protein kinase</fullName>
        <ecNumber evidence="1">2.7.11.1</ecNumber>
    </recommendedName>
</protein>
<evidence type="ECO:0000313" key="12">
    <source>
        <dbReference type="Proteomes" id="UP000775872"/>
    </source>
</evidence>
<dbReference type="GO" id="GO:0050684">
    <property type="term" value="P:regulation of mRNA processing"/>
    <property type="evidence" value="ECO:0007669"/>
    <property type="project" value="TreeGrafter"/>
</dbReference>
<sequence>MSSPSIYRNRRYMGEGTRNYRPGGFHPVHLGDVLDGRYHIFRKLGSGSQSTVWLARDSSKQERQYVALKIFEADAGMHQEKVDQWITQDQTPHPGVKFVESPSLGSFTVTGPNGRHYCKVLEPLGGSLSTVLDEAYERREELNECPPAQMKAQKGDGWLTAPAKTICWQVLSGLSFLHSRQVAHRDIRPTNVFTALQYDLSSMHENEIQKSVWATDDVQNEEEDDESNEEKDDNDDDDQDDDDDDDDDDDGDDDNDESGDESTISDPEERLRREQEEEEDRKWLEGFQQRRQKYVEFEAIVNAKWETFGRGDPLAVPHSEEWNKANLIGTRNDIEMLIREDDKDPEPGELQYTVRRTALQEQLDLSKPFRVVLGDLGFAFPFAQCGKHPIATEHVYRPPEDLLDLEITYKADIFSAGLFCWKVVMLDELIQMLSGGGPGYTPSRQLHDLARRLGPIPSEMRANWKQADAYIDKAGNPLDLSEQEKSIYDRSFGEESFQWGDIWHRARIQKPYDMPESDMEVFVDLILKMLQWDPQKRPEAKDLLQHEWFKGCQ</sequence>
<comment type="catalytic activity">
    <reaction evidence="8">
        <text>L-seryl-[protein] + ATP = O-phospho-L-seryl-[protein] + ADP + H(+)</text>
        <dbReference type="Rhea" id="RHEA:17989"/>
        <dbReference type="Rhea" id="RHEA-COMP:9863"/>
        <dbReference type="Rhea" id="RHEA-COMP:11604"/>
        <dbReference type="ChEBI" id="CHEBI:15378"/>
        <dbReference type="ChEBI" id="CHEBI:29999"/>
        <dbReference type="ChEBI" id="CHEBI:30616"/>
        <dbReference type="ChEBI" id="CHEBI:83421"/>
        <dbReference type="ChEBI" id="CHEBI:456216"/>
        <dbReference type="EC" id="2.7.11.1"/>
    </reaction>
</comment>
<dbReference type="GO" id="GO:0005524">
    <property type="term" value="F:ATP binding"/>
    <property type="evidence" value="ECO:0007669"/>
    <property type="project" value="UniProtKB-KW"/>
</dbReference>
<dbReference type="GO" id="GO:0000245">
    <property type="term" value="P:spliceosomal complex assembly"/>
    <property type="evidence" value="ECO:0007669"/>
    <property type="project" value="TreeGrafter"/>
</dbReference>
<comment type="caution">
    <text evidence="11">The sequence shown here is derived from an EMBL/GenBank/DDBJ whole genome shotgun (WGS) entry which is preliminary data.</text>
</comment>